<dbReference type="EMBL" id="BARS01016280">
    <property type="protein sequence ID" value="GAF86316.1"/>
    <property type="molecule type" value="Genomic_DNA"/>
</dbReference>
<accession>X0TG69</accession>
<comment type="caution">
    <text evidence="1">The sequence shown here is derived from an EMBL/GenBank/DDBJ whole genome shotgun (WGS) entry which is preliminary data.</text>
</comment>
<organism evidence="1">
    <name type="scientific">marine sediment metagenome</name>
    <dbReference type="NCBI Taxonomy" id="412755"/>
    <lineage>
        <taxon>unclassified sequences</taxon>
        <taxon>metagenomes</taxon>
        <taxon>ecological metagenomes</taxon>
    </lineage>
</organism>
<dbReference type="AlphaFoldDB" id="X0TG69"/>
<proteinExistence type="predicted"/>
<sequence>MQFRDIMNFLKGYETWCEEFDMTFEGIDKNDTASKAFHLCPLPSSKVKTKTSYSSEFLRVATSHAGTKERIKIVDRLILNCLKL</sequence>
<protein>
    <submittedName>
        <fullName evidence="1">Uncharacterized protein</fullName>
    </submittedName>
</protein>
<evidence type="ECO:0000313" key="1">
    <source>
        <dbReference type="EMBL" id="GAF86316.1"/>
    </source>
</evidence>
<gene>
    <name evidence="1" type="ORF">S01H1_26822</name>
</gene>
<name>X0TG69_9ZZZZ</name>
<reference evidence="1" key="1">
    <citation type="journal article" date="2014" name="Front. Microbiol.">
        <title>High frequency of phylogenetically diverse reductive dehalogenase-homologous genes in deep subseafloor sedimentary metagenomes.</title>
        <authorList>
            <person name="Kawai M."/>
            <person name="Futagami T."/>
            <person name="Toyoda A."/>
            <person name="Takaki Y."/>
            <person name="Nishi S."/>
            <person name="Hori S."/>
            <person name="Arai W."/>
            <person name="Tsubouchi T."/>
            <person name="Morono Y."/>
            <person name="Uchiyama I."/>
            <person name="Ito T."/>
            <person name="Fujiyama A."/>
            <person name="Inagaki F."/>
            <person name="Takami H."/>
        </authorList>
    </citation>
    <scope>NUCLEOTIDE SEQUENCE</scope>
    <source>
        <strain evidence="1">Expedition CK06-06</strain>
    </source>
</reference>